<sequence length="208" mass="24212">MMANKKQGLLEEFEELIDQISREIINSALMGEIKDNADELETTANEVEQEIKKFKRRIDNKIDQFDESTDDAVERLSTLKRKVDELEEIANNLEGTHQDYSDKMKQVNDLLEKNKAQSEAVVNKVHSFQSYLTKGIEEEFSNLNEEIDELRDNDLLEFKNQMEAKIFNAKQEIKEKVTDNQQKLNIVWGFTILNIVISAVTLFYIFKG</sequence>
<dbReference type="AlphaFoldDB" id="A0A938XR74"/>
<dbReference type="Gene3D" id="1.20.5.340">
    <property type="match status" value="1"/>
</dbReference>
<evidence type="ECO:0000313" key="3">
    <source>
        <dbReference type="EMBL" id="MBM7558102.1"/>
    </source>
</evidence>
<keyword evidence="4" id="KW-1185">Reference proteome</keyword>
<feature type="coiled-coil region" evidence="1">
    <location>
        <begin position="3"/>
        <end position="179"/>
    </location>
</feature>
<organism evidence="3 4">
    <name type="scientific">Halanaerobacter jeridensis</name>
    <dbReference type="NCBI Taxonomy" id="706427"/>
    <lineage>
        <taxon>Bacteria</taxon>
        <taxon>Bacillati</taxon>
        <taxon>Bacillota</taxon>
        <taxon>Clostridia</taxon>
        <taxon>Halanaerobiales</taxon>
        <taxon>Halobacteroidaceae</taxon>
        <taxon>Halanaerobacter</taxon>
    </lineage>
</organism>
<accession>A0A938XR74</accession>
<keyword evidence="2" id="KW-1133">Transmembrane helix</keyword>
<dbReference type="RefSeq" id="WP_204703101.1">
    <property type="nucleotide sequence ID" value="NZ_JAFBDQ010000025.1"/>
</dbReference>
<name>A0A938XR74_9FIRM</name>
<keyword evidence="1" id="KW-0175">Coiled coil</keyword>
<evidence type="ECO:0000256" key="2">
    <source>
        <dbReference type="SAM" id="Phobius"/>
    </source>
</evidence>
<evidence type="ECO:0000313" key="4">
    <source>
        <dbReference type="Proteomes" id="UP000774000"/>
    </source>
</evidence>
<dbReference type="EMBL" id="JAFBDQ010000025">
    <property type="protein sequence ID" value="MBM7558102.1"/>
    <property type="molecule type" value="Genomic_DNA"/>
</dbReference>
<keyword evidence="2" id="KW-0472">Membrane</keyword>
<feature type="transmembrane region" description="Helical" evidence="2">
    <location>
        <begin position="186"/>
        <end position="206"/>
    </location>
</feature>
<protein>
    <submittedName>
        <fullName evidence="3">ABC-type transporter Mla subunit MlaD</fullName>
    </submittedName>
</protein>
<evidence type="ECO:0000256" key="1">
    <source>
        <dbReference type="SAM" id="Coils"/>
    </source>
</evidence>
<keyword evidence="2" id="KW-0812">Transmembrane</keyword>
<proteinExistence type="predicted"/>
<dbReference type="Proteomes" id="UP000774000">
    <property type="component" value="Unassembled WGS sequence"/>
</dbReference>
<reference evidence="3" key="1">
    <citation type="submission" date="2021-01" db="EMBL/GenBank/DDBJ databases">
        <title>Genomic Encyclopedia of Type Strains, Phase IV (KMG-IV): sequencing the most valuable type-strain genomes for metagenomic binning, comparative biology and taxonomic classification.</title>
        <authorList>
            <person name="Goeker M."/>
        </authorList>
    </citation>
    <scope>NUCLEOTIDE SEQUENCE</scope>
    <source>
        <strain evidence="3">DSM 23230</strain>
    </source>
</reference>
<comment type="caution">
    <text evidence="3">The sequence shown here is derived from an EMBL/GenBank/DDBJ whole genome shotgun (WGS) entry which is preliminary data.</text>
</comment>
<gene>
    <name evidence="3" type="ORF">JOC47_002972</name>
</gene>